<name>A0ACC0XGY7_9ROSI</name>
<proteinExistence type="predicted"/>
<sequence length="354" mass="39823">MASHNLNQQLKEQFVSNLTGSSFTKIFVLLAIVPTSILLRQSFNSYHSVGKLNLNYQALVESLNKPELFSLDEFYRNVLLDTNSAALSTTSSTTATTTSATITRNLFHYLWTFFSLLKVNLFAKLTTDDFSARTPSWMREFLGFVGSYSFPLLPDTLELKVQENVKRYARNYATLFILFFAYFLLKFNVNMVPGAAGSSWVDLKFGDLGFVQDFISGYGVVKFKKSNHVYGAAEGIVNVLLTPTHLAIVMEYATSSELFARICSVGRFSEDEARFFFQQLISGVSYCHAMSGLLHSQPKSIVGTLAYIASEVLSRKEYDGKVLSFYFSSDFVCSNKHLVRIADGSMETFMRINK</sequence>
<dbReference type="Proteomes" id="UP001163603">
    <property type="component" value="Chromosome 12"/>
</dbReference>
<protein>
    <submittedName>
        <fullName evidence="1">Uncharacterized protein</fullName>
    </submittedName>
</protein>
<evidence type="ECO:0000313" key="1">
    <source>
        <dbReference type="EMBL" id="KAJ0017017.1"/>
    </source>
</evidence>
<dbReference type="EMBL" id="CM047747">
    <property type="protein sequence ID" value="KAJ0017017.1"/>
    <property type="molecule type" value="Genomic_DNA"/>
</dbReference>
<reference evidence="2" key="1">
    <citation type="journal article" date="2023" name="G3 (Bethesda)">
        <title>Genome assembly and association tests identify interacting loci associated with vigor, precocity, and sex in interspecific pistachio rootstocks.</title>
        <authorList>
            <person name="Palmer W."/>
            <person name="Jacygrad E."/>
            <person name="Sagayaradj S."/>
            <person name="Cavanaugh K."/>
            <person name="Han R."/>
            <person name="Bertier L."/>
            <person name="Beede B."/>
            <person name="Kafkas S."/>
            <person name="Golino D."/>
            <person name="Preece J."/>
            <person name="Michelmore R."/>
        </authorList>
    </citation>
    <scope>NUCLEOTIDE SEQUENCE [LARGE SCALE GENOMIC DNA]</scope>
</reference>
<accession>A0ACC0XGY7</accession>
<comment type="caution">
    <text evidence="1">The sequence shown here is derived from an EMBL/GenBank/DDBJ whole genome shotgun (WGS) entry which is preliminary data.</text>
</comment>
<organism evidence="1 2">
    <name type="scientific">Pistacia integerrima</name>
    <dbReference type="NCBI Taxonomy" id="434235"/>
    <lineage>
        <taxon>Eukaryota</taxon>
        <taxon>Viridiplantae</taxon>
        <taxon>Streptophyta</taxon>
        <taxon>Embryophyta</taxon>
        <taxon>Tracheophyta</taxon>
        <taxon>Spermatophyta</taxon>
        <taxon>Magnoliopsida</taxon>
        <taxon>eudicotyledons</taxon>
        <taxon>Gunneridae</taxon>
        <taxon>Pentapetalae</taxon>
        <taxon>rosids</taxon>
        <taxon>malvids</taxon>
        <taxon>Sapindales</taxon>
        <taxon>Anacardiaceae</taxon>
        <taxon>Pistacia</taxon>
    </lineage>
</organism>
<keyword evidence="2" id="KW-1185">Reference proteome</keyword>
<evidence type="ECO:0000313" key="2">
    <source>
        <dbReference type="Proteomes" id="UP001163603"/>
    </source>
</evidence>
<gene>
    <name evidence="1" type="ORF">Pint_11625</name>
</gene>